<dbReference type="GO" id="GO:0030182">
    <property type="term" value="P:neuron differentiation"/>
    <property type="evidence" value="ECO:0007669"/>
    <property type="project" value="TreeGrafter"/>
</dbReference>
<dbReference type="InterPro" id="IPR050877">
    <property type="entry name" value="EMX-VAX-Noto_Homeobox_TFs"/>
</dbReference>
<name>A0A091DF97_FUKDA</name>
<dbReference type="Proteomes" id="UP000028990">
    <property type="component" value="Unassembled WGS sequence"/>
</dbReference>
<feature type="domain" description="Homeobox" evidence="10">
    <location>
        <begin position="262"/>
        <end position="322"/>
    </location>
</feature>
<sequence>MSECVQPEAYSPRQCLLQVHVEDLHPEGPEVEARKPVPAAKDLFQKAEGSALEPGSHAQGKDQKRAAPTKRTPAIPGDSEELGSNRENQPRQVSLGRSTARSLRLTSSFYIILATTLSFRKEAQLSRIALKDELRSGKLSLEKWSDWESQRVTGLLNFPPVSGHLSLALDPGKAHSSQATDNAGENGIAQAVNPKDSPATLVSTHSGARRRERALGRLPLCRQRDPSTFYPWLIHRYRYLGHRFQGNDTSPESFLLHNALARKPKRIRTAFSPSQLLRLEHAFEKNHYVVGAERKQLAHSLSLTETQVKVWFQNRRTKFKRQKLEEEGSDSQQKKKGTHHINRWRIATKQASPEEIDVTSDD</sequence>
<evidence type="ECO:0000256" key="6">
    <source>
        <dbReference type="ARBA" id="ARBA00023242"/>
    </source>
</evidence>
<feature type="region of interest" description="Disordered" evidence="9">
    <location>
        <begin position="26"/>
        <end position="98"/>
    </location>
</feature>
<evidence type="ECO:0000313" key="11">
    <source>
        <dbReference type="EMBL" id="KFO28960.1"/>
    </source>
</evidence>
<dbReference type="PANTHER" id="PTHR24339:SF25">
    <property type="entry name" value="HOMEOBOX PROTEIN EMX2"/>
    <property type="match status" value="1"/>
</dbReference>
<dbReference type="CDD" id="cd00086">
    <property type="entry name" value="homeodomain"/>
    <property type="match status" value="1"/>
</dbReference>
<evidence type="ECO:0000256" key="9">
    <source>
        <dbReference type="SAM" id="MobiDB-lite"/>
    </source>
</evidence>
<keyword evidence="6 7" id="KW-0539">Nucleus</keyword>
<feature type="DNA-binding region" description="Homeobox" evidence="7">
    <location>
        <begin position="264"/>
        <end position="323"/>
    </location>
</feature>
<gene>
    <name evidence="11" type="ORF">H920_09605</name>
</gene>
<dbReference type="InterPro" id="IPR009057">
    <property type="entry name" value="Homeodomain-like_sf"/>
</dbReference>
<dbReference type="Gene3D" id="1.10.10.60">
    <property type="entry name" value="Homeodomain-like"/>
    <property type="match status" value="1"/>
</dbReference>
<evidence type="ECO:0000256" key="2">
    <source>
        <dbReference type="ARBA" id="ARBA00007397"/>
    </source>
</evidence>
<comment type="similarity">
    <text evidence="2">Belongs to the EMX homeobox family.</text>
</comment>
<organism evidence="11 12">
    <name type="scientific">Fukomys damarensis</name>
    <name type="common">Damaraland mole rat</name>
    <name type="synonym">Cryptomys damarensis</name>
    <dbReference type="NCBI Taxonomy" id="885580"/>
    <lineage>
        <taxon>Eukaryota</taxon>
        <taxon>Metazoa</taxon>
        <taxon>Chordata</taxon>
        <taxon>Craniata</taxon>
        <taxon>Vertebrata</taxon>
        <taxon>Euteleostomi</taxon>
        <taxon>Mammalia</taxon>
        <taxon>Eutheria</taxon>
        <taxon>Euarchontoglires</taxon>
        <taxon>Glires</taxon>
        <taxon>Rodentia</taxon>
        <taxon>Hystricomorpha</taxon>
        <taxon>Bathyergidae</taxon>
        <taxon>Fukomys</taxon>
    </lineage>
</organism>
<dbReference type="SMART" id="SM00389">
    <property type="entry name" value="HOX"/>
    <property type="match status" value="1"/>
</dbReference>
<dbReference type="GO" id="GO:0005634">
    <property type="term" value="C:nucleus"/>
    <property type="evidence" value="ECO:0007669"/>
    <property type="project" value="UniProtKB-SubCell"/>
</dbReference>
<reference evidence="11 12" key="1">
    <citation type="submission" date="2013-11" db="EMBL/GenBank/DDBJ databases">
        <title>The Damaraland mole rat (Fukomys damarensis) genome and evolution of African mole rats.</title>
        <authorList>
            <person name="Gladyshev V.N."/>
            <person name="Fang X."/>
        </authorList>
    </citation>
    <scope>NUCLEOTIDE SEQUENCE [LARGE SCALE GENOMIC DNA]</scope>
    <source>
        <tissue evidence="11">Liver</tissue>
    </source>
</reference>
<evidence type="ECO:0000256" key="8">
    <source>
        <dbReference type="RuleBase" id="RU000682"/>
    </source>
</evidence>
<evidence type="ECO:0000313" key="12">
    <source>
        <dbReference type="Proteomes" id="UP000028990"/>
    </source>
</evidence>
<feature type="compositionally biased region" description="Basic residues" evidence="9">
    <location>
        <begin position="334"/>
        <end position="343"/>
    </location>
</feature>
<keyword evidence="5 7" id="KW-0371">Homeobox</keyword>
<dbReference type="PANTHER" id="PTHR24339">
    <property type="entry name" value="HOMEOBOX PROTEIN EMX-RELATED"/>
    <property type="match status" value="1"/>
</dbReference>
<dbReference type="PROSITE" id="PS50071">
    <property type="entry name" value="HOMEOBOX_2"/>
    <property type="match status" value="1"/>
</dbReference>
<dbReference type="InterPro" id="IPR001356">
    <property type="entry name" value="HD"/>
</dbReference>
<comment type="subcellular location">
    <subcellularLocation>
        <location evidence="1 7 8">Nucleus</location>
    </subcellularLocation>
</comment>
<keyword evidence="4 7" id="KW-0238">DNA-binding</keyword>
<evidence type="ECO:0000256" key="4">
    <source>
        <dbReference type="ARBA" id="ARBA00023125"/>
    </source>
</evidence>
<dbReference type="GO" id="GO:0021796">
    <property type="term" value="P:cerebral cortex regionalization"/>
    <property type="evidence" value="ECO:0007669"/>
    <property type="project" value="UniProtKB-ARBA"/>
</dbReference>
<keyword evidence="3" id="KW-0217">Developmental protein</keyword>
<evidence type="ECO:0000256" key="7">
    <source>
        <dbReference type="PROSITE-ProRule" id="PRU00108"/>
    </source>
</evidence>
<feature type="region of interest" description="Disordered" evidence="9">
    <location>
        <begin position="322"/>
        <end position="362"/>
    </location>
</feature>
<dbReference type="SUPFAM" id="SSF46689">
    <property type="entry name" value="Homeodomain-like"/>
    <property type="match status" value="1"/>
</dbReference>
<proteinExistence type="inferred from homology"/>
<dbReference type="PROSITE" id="PS00027">
    <property type="entry name" value="HOMEOBOX_1"/>
    <property type="match status" value="1"/>
</dbReference>
<dbReference type="GO" id="GO:0000981">
    <property type="term" value="F:DNA-binding transcription factor activity, RNA polymerase II-specific"/>
    <property type="evidence" value="ECO:0007669"/>
    <property type="project" value="InterPro"/>
</dbReference>
<dbReference type="eggNOG" id="KOG0843">
    <property type="taxonomic scope" value="Eukaryota"/>
</dbReference>
<evidence type="ECO:0000256" key="3">
    <source>
        <dbReference type="ARBA" id="ARBA00022473"/>
    </source>
</evidence>
<dbReference type="Pfam" id="PF00046">
    <property type="entry name" value="Homeodomain"/>
    <property type="match status" value="1"/>
</dbReference>
<accession>A0A091DF97</accession>
<evidence type="ECO:0000256" key="5">
    <source>
        <dbReference type="ARBA" id="ARBA00023155"/>
    </source>
</evidence>
<keyword evidence="12" id="KW-1185">Reference proteome</keyword>
<dbReference type="GO" id="GO:0000978">
    <property type="term" value="F:RNA polymerase II cis-regulatory region sequence-specific DNA binding"/>
    <property type="evidence" value="ECO:0007669"/>
    <property type="project" value="TreeGrafter"/>
</dbReference>
<evidence type="ECO:0000256" key="1">
    <source>
        <dbReference type="ARBA" id="ARBA00004123"/>
    </source>
</evidence>
<feature type="compositionally biased region" description="Basic and acidic residues" evidence="9">
    <location>
        <begin position="26"/>
        <end position="35"/>
    </location>
</feature>
<feature type="region of interest" description="Disordered" evidence="9">
    <location>
        <begin position="188"/>
        <end position="207"/>
    </location>
</feature>
<dbReference type="EMBL" id="KN122666">
    <property type="protein sequence ID" value="KFO28960.1"/>
    <property type="molecule type" value="Genomic_DNA"/>
</dbReference>
<dbReference type="InterPro" id="IPR017970">
    <property type="entry name" value="Homeobox_CS"/>
</dbReference>
<evidence type="ECO:0000259" key="10">
    <source>
        <dbReference type="PROSITE" id="PS50071"/>
    </source>
</evidence>
<dbReference type="PRINTS" id="PR00024">
    <property type="entry name" value="HOMEOBOX"/>
</dbReference>
<dbReference type="InterPro" id="IPR020479">
    <property type="entry name" value="HD_metazoa"/>
</dbReference>
<dbReference type="FunFam" id="1.10.10.60:FF:000299">
    <property type="entry name" value="Empty spiracles homeobox 3"/>
    <property type="match status" value="1"/>
</dbReference>
<protein>
    <submittedName>
        <fullName evidence="11">Homeobox protein EMX2</fullName>
    </submittedName>
</protein>
<dbReference type="AlphaFoldDB" id="A0A091DF97"/>